<organism evidence="2 3">
    <name type="scientific">Methanosarcina mazei LYC</name>
    <dbReference type="NCBI Taxonomy" id="1434114"/>
    <lineage>
        <taxon>Archaea</taxon>
        <taxon>Methanobacteriati</taxon>
        <taxon>Methanobacteriota</taxon>
        <taxon>Stenosarchaea group</taxon>
        <taxon>Methanomicrobia</taxon>
        <taxon>Methanosarcinales</taxon>
        <taxon>Methanosarcinaceae</taxon>
        <taxon>Methanosarcina</taxon>
    </lineage>
</organism>
<dbReference type="Proteomes" id="UP000033063">
    <property type="component" value="Chromosome"/>
</dbReference>
<name>A0A0E3WMY7_METMZ</name>
<dbReference type="AlphaFoldDB" id="A0A0E3WMY7"/>
<evidence type="ECO:0000256" key="1">
    <source>
        <dbReference type="SAM" id="MobiDB-lite"/>
    </source>
</evidence>
<evidence type="ECO:0000313" key="2">
    <source>
        <dbReference type="EMBL" id="AKB67365.1"/>
    </source>
</evidence>
<gene>
    <name evidence="2" type="ORF">MSMAL_0822</name>
</gene>
<dbReference type="RefSeq" id="WP_048039902.1">
    <property type="nucleotide sequence ID" value="NZ_CP009513.1"/>
</dbReference>
<sequence>MECKTGDKSAEDGEDSLFRHLAPDTPEAKKIKSLHGREYEYAEYIGMVEYSIARHFYETDRKITDRDAASALKNIRINCSRNISFFNRDLEKEIIRSLIEVLEDKPVTGHEFKLVIDYVLEIIDNRSWMEDEQAYIKWVAYVMDLFTEEEKEEYERDIKKLAAEMGLSSKHADLMLMKGEEEDYFEFVEEYGEEYGNIEEYREENKEGEGDKREERRKLIEEGLTEGEINEGGLAEEGLSEEESTERELTEEELTEEDLMAEVESKFLSMEDAEKFDFLLESGPEFYELTGLYISELAEKREFDRIQELYSKLTGKYDDFLYLYVIMGATYLEIDPALAKSYFEQALKALDKLAGFSDATREKLRASFLSMIGKIG</sequence>
<reference evidence="2 3" key="1">
    <citation type="submission" date="2014-07" db="EMBL/GenBank/DDBJ databases">
        <title>Methanogenic archaea and the global carbon cycle.</title>
        <authorList>
            <person name="Henriksen J.R."/>
            <person name="Luke J."/>
            <person name="Reinhart S."/>
            <person name="Benedict M.N."/>
            <person name="Youngblut N.D."/>
            <person name="Metcalf M.E."/>
            <person name="Whitaker R.J."/>
            <person name="Metcalf W.W."/>
        </authorList>
    </citation>
    <scope>NUCLEOTIDE SEQUENCE [LARGE SCALE GENOMIC DNA]</scope>
    <source>
        <strain evidence="2 3">LYC</strain>
    </source>
</reference>
<feature type="region of interest" description="Disordered" evidence="1">
    <location>
        <begin position="221"/>
        <end position="254"/>
    </location>
</feature>
<feature type="compositionally biased region" description="Acidic residues" evidence="1">
    <location>
        <begin position="238"/>
        <end position="254"/>
    </location>
</feature>
<accession>A0A0E3WMY7</accession>
<dbReference type="GeneID" id="24876992"/>
<dbReference type="HOGENOM" id="CLU_864978_0_0_2"/>
<dbReference type="EMBL" id="CP009513">
    <property type="protein sequence ID" value="AKB67365.1"/>
    <property type="molecule type" value="Genomic_DNA"/>
</dbReference>
<protein>
    <submittedName>
        <fullName evidence="2">Uncharacterized protein</fullName>
    </submittedName>
</protein>
<proteinExistence type="predicted"/>
<evidence type="ECO:0000313" key="3">
    <source>
        <dbReference type="Proteomes" id="UP000033063"/>
    </source>
</evidence>
<dbReference type="PATRIC" id="fig|1434114.4.peg.1011"/>